<evidence type="ECO:0000256" key="1">
    <source>
        <dbReference type="SAM" id="MobiDB-lite"/>
    </source>
</evidence>
<proteinExistence type="predicted"/>
<dbReference type="STRING" id="1108044.GOOTI_094_00070"/>
<accession>H5TKW3</accession>
<evidence type="ECO:0000313" key="3">
    <source>
        <dbReference type="Proteomes" id="UP000005038"/>
    </source>
</evidence>
<organism evidence="2 3">
    <name type="scientific">Gordonia otitidis (strain DSM 44809 / CCUG 52243 / JCM 12355 / NBRC 100426 / IFM 10032)</name>
    <dbReference type="NCBI Taxonomy" id="1108044"/>
    <lineage>
        <taxon>Bacteria</taxon>
        <taxon>Bacillati</taxon>
        <taxon>Actinomycetota</taxon>
        <taxon>Actinomycetes</taxon>
        <taxon>Mycobacteriales</taxon>
        <taxon>Gordoniaceae</taxon>
        <taxon>Gordonia</taxon>
    </lineage>
</organism>
<name>H5TKW3_GORO1</name>
<keyword evidence="3" id="KW-1185">Reference proteome</keyword>
<reference evidence="2" key="1">
    <citation type="submission" date="2012-02" db="EMBL/GenBank/DDBJ databases">
        <title>Whole genome shotgun sequence of Gordonia otitidis NBRC 100426.</title>
        <authorList>
            <person name="Yoshida I."/>
            <person name="Hosoyama A."/>
            <person name="Tsuchikane K."/>
            <person name="Katsumata H."/>
            <person name="Yamazaki S."/>
            <person name="Fujita N."/>
        </authorList>
    </citation>
    <scope>NUCLEOTIDE SEQUENCE [LARGE SCALE GENOMIC DNA]</scope>
    <source>
        <strain evidence="2">NBRC 100426</strain>
    </source>
</reference>
<protein>
    <submittedName>
        <fullName evidence="2">Uncharacterized protein</fullName>
    </submittedName>
</protein>
<feature type="region of interest" description="Disordered" evidence="1">
    <location>
        <begin position="1"/>
        <end position="30"/>
    </location>
</feature>
<dbReference type="OrthoDB" id="4373027at2"/>
<comment type="caution">
    <text evidence="2">The sequence shown here is derived from an EMBL/GenBank/DDBJ whole genome shotgun (WGS) entry which is preliminary data.</text>
</comment>
<dbReference type="EMBL" id="BAFB01000094">
    <property type="protein sequence ID" value="GAB34121.1"/>
    <property type="molecule type" value="Genomic_DNA"/>
</dbReference>
<sequence>MIGMTHDMFTPRPADDPTDPSPTNSSPAEPIPAIETFELPFGSTEELRQRWRALMGPLGFSESRLWVGIVDGDRMVPGMLPYLVLPTVPNARLIEMFMSQLVEVTDTVARVSIALLLTRPGSDGITPRDLGWAGLLVDTAGRLAVPLHPIHRANDVALETMPTPTESAA</sequence>
<dbReference type="AlphaFoldDB" id="H5TKW3"/>
<dbReference type="Proteomes" id="UP000005038">
    <property type="component" value="Unassembled WGS sequence"/>
</dbReference>
<gene>
    <name evidence="2" type="ORF">GOOTI_094_00070</name>
</gene>
<evidence type="ECO:0000313" key="2">
    <source>
        <dbReference type="EMBL" id="GAB34121.1"/>
    </source>
</evidence>